<protein>
    <submittedName>
        <fullName evidence="1">Uncharacterized protein</fullName>
    </submittedName>
</protein>
<sequence length="192" mass="20461">MCNPKFAPAARGTEGDTNLVLLGGPDVNRWSAQAVAWAERTDSSTDNGVDAVLSNLQVRIGPCAFTGPGIGAALLAPVLRPEGPHDKDVTRRLALVIAGTDIRGLRDAVWLATPTIPPMARQPFTNLFPDFVVTGPEIAGHGIGGFRAAGYWGDHWEYRPELASMLECVHAAVEQSNASHASADKFSRHVDL</sequence>
<organism evidence="1 2">
    <name type="scientific">Cymbomonas tetramitiformis</name>
    <dbReference type="NCBI Taxonomy" id="36881"/>
    <lineage>
        <taxon>Eukaryota</taxon>
        <taxon>Viridiplantae</taxon>
        <taxon>Chlorophyta</taxon>
        <taxon>Pyramimonadophyceae</taxon>
        <taxon>Pyramimonadales</taxon>
        <taxon>Pyramimonadaceae</taxon>
        <taxon>Cymbomonas</taxon>
    </lineage>
</organism>
<dbReference type="EMBL" id="LGRX02006554">
    <property type="protein sequence ID" value="KAK3276441.1"/>
    <property type="molecule type" value="Genomic_DNA"/>
</dbReference>
<dbReference type="Proteomes" id="UP001190700">
    <property type="component" value="Unassembled WGS sequence"/>
</dbReference>
<evidence type="ECO:0000313" key="2">
    <source>
        <dbReference type="Proteomes" id="UP001190700"/>
    </source>
</evidence>
<reference evidence="1 2" key="1">
    <citation type="journal article" date="2015" name="Genome Biol. Evol.">
        <title>Comparative Genomics of a Bacterivorous Green Alga Reveals Evolutionary Causalities and Consequences of Phago-Mixotrophic Mode of Nutrition.</title>
        <authorList>
            <person name="Burns J.A."/>
            <person name="Paasch A."/>
            <person name="Narechania A."/>
            <person name="Kim E."/>
        </authorList>
    </citation>
    <scope>NUCLEOTIDE SEQUENCE [LARGE SCALE GENOMIC DNA]</scope>
    <source>
        <strain evidence="1 2">PLY_AMNH</strain>
    </source>
</reference>
<accession>A0AAE0GFD9</accession>
<comment type="caution">
    <text evidence="1">The sequence shown here is derived from an EMBL/GenBank/DDBJ whole genome shotgun (WGS) entry which is preliminary data.</text>
</comment>
<dbReference type="AlphaFoldDB" id="A0AAE0GFD9"/>
<proteinExistence type="predicted"/>
<gene>
    <name evidence="1" type="ORF">CYMTET_15481</name>
</gene>
<keyword evidence="2" id="KW-1185">Reference proteome</keyword>
<name>A0AAE0GFD9_9CHLO</name>
<evidence type="ECO:0000313" key="1">
    <source>
        <dbReference type="EMBL" id="KAK3276441.1"/>
    </source>
</evidence>